<dbReference type="PROSITE" id="PS51819">
    <property type="entry name" value="VOC"/>
    <property type="match status" value="1"/>
</dbReference>
<evidence type="ECO:0000313" key="2">
    <source>
        <dbReference type="EMBL" id="QDY68712.1"/>
    </source>
</evidence>
<dbReference type="InterPro" id="IPR004360">
    <property type="entry name" value="Glyas_Fos-R_dOase_dom"/>
</dbReference>
<dbReference type="Gene3D" id="3.30.720.110">
    <property type="match status" value="1"/>
</dbReference>
<dbReference type="SUPFAM" id="SSF54593">
    <property type="entry name" value="Glyoxalase/Bleomycin resistance protein/Dihydroxybiphenyl dioxygenase"/>
    <property type="match status" value="1"/>
</dbReference>
<dbReference type="RefSeq" id="WP_146363609.1">
    <property type="nucleotide sequence ID" value="NZ_CP042261.1"/>
</dbReference>
<reference evidence="2 3" key="1">
    <citation type="submission" date="2019-07" db="EMBL/GenBank/DDBJ databases">
        <title>Litoreibacter alkalisoli sp. nov., isolated from saline-alkaline soil.</title>
        <authorList>
            <person name="Wang S."/>
            <person name="Xu L."/>
            <person name="Xing Y.-T."/>
            <person name="Sun J.-Q."/>
        </authorList>
    </citation>
    <scope>NUCLEOTIDE SEQUENCE [LARGE SCALE GENOMIC DNA]</scope>
    <source>
        <strain evidence="2 3">LN3S51</strain>
    </source>
</reference>
<accession>A0A5B8IR96</accession>
<dbReference type="Gene3D" id="3.30.720.120">
    <property type="match status" value="1"/>
</dbReference>
<dbReference type="Proteomes" id="UP000318483">
    <property type="component" value="Chromosome"/>
</dbReference>
<dbReference type="PANTHER" id="PTHR34109:SF1">
    <property type="entry name" value="VOC DOMAIN-CONTAINING PROTEIN"/>
    <property type="match status" value="1"/>
</dbReference>
<dbReference type="PANTHER" id="PTHR34109">
    <property type="entry name" value="BNAUNNG04460D PROTEIN-RELATED"/>
    <property type="match status" value="1"/>
</dbReference>
<dbReference type="AlphaFoldDB" id="A0A5B8IR96"/>
<dbReference type="InterPro" id="IPR037523">
    <property type="entry name" value="VOC_core"/>
</dbReference>
<feature type="domain" description="VOC" evidence="1">
    <location>
        <begin position="1"/>
        <end position="127"/>
    </location>
</feature>
<gene>
    <name evidence="2" type="ORF">FPZ52_03120</name>
</gene>
<name>A0A5B8IR96_9RHOB</name>
<dbReference type="KEGG" id="lit:FPZ52_03120"/>
<keyword evidence="3" id="KW-1185">Reference proteome</keyword>
<protein>
    <submittedName>
        <fullName evidence="2">Glyoxalase</fullName>
    </submittedName>
</protein>
<dbReference type="EMBL" id="CP042261">
    <property type="protein sequence ID" value="QDY68712.1"/>
    <property type="molecule type" value="Genomic_DNA"/>
</dbReference>
<dbReference type="InterPro" id="IPR029068">
    <property type="entry name" value="Glyas_Bleomycin-R_OHBP_Dase"/>
</dbReference>
<organism evidence="2 3">
    <name type="scientific">Qingshengfaniella alkalisoli</name>
    <dbReference type="NCBI Taxonomy" id="2599296"/>
    <lineage>
        <taxon>Bacteria</taxon>
        <taxon>Pseudomonadati</taxon>
        <taxon>Pseudomonadota</taxon>
        <taxon>Alphaproteobacteria</taxon>
        <taxon>Rhodobacterales</taxon>
        <taxon>Paracoccaceae</taxon>
        <taxon>Qingshengfaniella</taxon>
    </lineage>
</organism>
<dbReference type="OrthoDB" id="9798201at2"/>
<evidence type="ECO:0000259" key="1">
    <source>
        <dbReference type="PROSITE" id="PS51819"/>
    </source>
</evidence>
<dbReference type="Pfam" id="PF00903">
    <property type="entry name" value="Glyoxalase"/>
    <property type="match status" value="1"/>
</dbReference>
<proteinExistence type="predicted"/>
<sequence length="133" mass="14367">MLIPATRYKDCDAALSYLTGVLGFKEHAVHRDADGKIVHAQLTEGGDIFMFGPPGGGAFDPLMIAPKEAGGRCTTSVYVVVTDIENRYKAVTEAGAEIVIPLEAQDYGGQSFTLRDPEGHIWTFGDYDPTKES</sequence>
<evidence type="ECO:0000313" key="3">
    <source>
        <dbReference type="Proteomes" id="UP000318483"/>
    </source>
</evidence>